<dbReference type="RefSeq" id="WP_226393313.1">
    <property type="nucleotide sequence ID" value="NZ_JADCKB010000022.1"/>
</dbReference>
<comment type="caution">
    <text evidence="1">The sequence shown here is derived from an EMBL/GenBank/DDBJ whole genome shotgun (WGS) entry which is preliminary data.</text>
</comment>
<gene>
    <name evidence="1" type="ORF">INF28_09840</name>
</gene>
<dbReference type="Pfam" id="PF18954">
    <property type="entry name" value="DUF5697"/>
    <property type="match status" value="1"/>
</dbReference>
<protein>
    <submittedName>
        <fullName evidence="1">Uncharacterized protein</fullName>
    </submittedName>
</protein>
<dbReference type="InterPro" id="IPR043752">
    <property type="entry name" value="DUF5697"/>
</dbReference>
<dbReference type="Proteomes" id="UP000806542">
    <property type="component" value="Unassembled WGS sequence"/>
</dbReference>
<organism evidence="1 2">
    <name type="scientific">Ructibacterium gallinarum</name>
    <dbReference type="NCBI Taxonomy" id="2779355"/>
    <lineage>
        <taxon>Bacteria</taxon>
        <taxon>Bacillati</taxon>
        <taxon>Bacillota</taxon>
        <taxon>Clostridia</taxon>
        <taxon>Eubacteriales</taxon>
        <taxon>Oscillospiraceae</taxon>
        <taxon>Ructibacterium</taxon>
    </lineage>
</organism>
<sequence>MRTREAVIQDAKELLEIITTYKVLKLEQLIRVMGDKDKAAKQSVIRLLEREDRLFIHDSMVSAEEKWSKSFDRGMIAAFWVLLDFWQEVLYHTIAGFPAKIEFITPNDAYDIIIAEQGMEHVLSTFFHKQRDDAVRHLVVVENMEQMYRLFCPGIVFCMVEDSGSVSYYQETEEG</sequence>
<reference evidence="1" key="1">
    <citation type="submission" date="2020-10" db="EMBL/GenBank/DDBJ databases">
        <title>ChiBAC.</title>
        <authorList>
            <person name="Zenner C."/>
            <person name="Hitch T.C.A."/>
            <person name="Clavel T."/>
        </authorList>
    </citation>
    <scope>NUCLEOTIDE SEQUENCE</scope>
    <source>
        <strain evidence="1">DSM 107454</strain>
    </source>
</reference>
<evidence type="ECO:0000313" key="1">
    <source>
        <dbReference type="EMBL" id="MBE5040759.1"/>
    </source>
</evidence>
<accession>A0A9D5M741</accession>
<keyword evidence="2" id="KW-1185">Reference proteome</keyword>
<evidence type="ECO:0000313" key="2">
    <source>
        <dbReference type="Proteomes" id="UP000806542"/>
    </source>
</evidence>
<dbReference type="AlphaFoldDB" id="A0A9D5M741"/>
<name>A0A9D5M741_9FIRM</name>
<dbReference type="EMBL" id="JADCKB010000022">
    <property type="protein sequence ID" value="MBE5040759.1"/>
    <property type="molecule type" value="Genomic_DNA"/>
</dbReference>
<proteinExistence type="predicted"/>